<reference evidence="2" key="1">
    <citation type="journal article" date="2023" name="Science">
        <title>Genome structures resolve the early diversification of teleost fishes.</title>
        <authorList>
            <person name="Parey E."/>
            <person name="Louis A."/>
            <person name="Montfort J."/>
            <person name="Bouchez O."/>
            <person name="Roques C."/>
            <person name="Iampietro C."/>
            <person name="Lluch J."/>
            <person name="Castinel A."/>
            <person name="Donnadieu C."/>
            <person name="Desvignes T."/>
            <person name="Floi Bucao C."/>
            <person name="Jouanno E."/>
            <person name="Wen M."/>
            <person name="Mejri S."/>
            <person name="Dirks R."/>
            <person name="Jansen H."/>
            <person name="Henkel C."/>
            <person name="Chen W.J."/>
            <person name="Zahm M."/>
            <person name="Cabau C."/>
            <person name="Klopp C."/>
            <person name="Thompson A.W."/>
            <person name="Robinson-Rechavi M."/>
            <person name="Braasch I."/>
            <person name="Lecointre G."/>
            <person name="Bobe J."/>
            <person name="Postlethwait J.H."/>
            <person name="Berthelot C."/>
            <person name="Roest Crollius H."/>
            <person name="Guiguen Y."/>
        </authorList>
    </citation>
    <scope>NUCLEOTIDE SEQUENCE</scope>
    <source>
        <strain evidence="2">WJC10195</strain>
    </source>
</reference>
<gene>
    <name evidence="2" type="ORF">SKAU_G00114600</name>
</gene>
<comment type="caution">
    <text evidence="2">The sequence shown here is derived from an EMBL/GenBank/DDBJ whole genome shotgun (WGS) entry which is preliminary data.</text>
</comment>
<protein>
    <submittedName>
        <fullName evidence="2">Uncharacterized protein</fullName>
    </submittedName>
</protein>
<dbReference type="AlphaFoldDB" id="A0A9Q1J0U5"/>
<feature type="region of interest" description="Disordered" evidence="1">
    <location>
        <begin position="52"/>
        <end position="103"/>
    </location>
</feature>
<evidence type="ECO:0000313" key="2">
    <source>
        <dbReference type="EMBL" id="KAJ8362629.1"/>
    </source>
</evidence>
<dbReference type="Proteomes" id="UP001152622">
    <property type="component" value="Chromosome 4"/>
</dbReference>
<accession>A0A9Q1J0U5</accession>
<name>A0A9Q1J0U5_SYNKA</name>
<organism evidence="2 3">
    <name type="scientific">Synaphobranchus kaupii</name>
    <name type="common">Kaup's arrowtooth eel</name>
    <dbReference type="NCBI Taxonomy" id="118154"/>
    <lineage>
        <taxon>Eukaryota</taxon>
        <taxon>Metazoa</taxon>
        <taxon>Chordata</taxon>
        <taxon>Craniata</taxon>
        <taxon>Vertebrata</taxon>
        <taxon>Euteleostomi</taxon>
        <taxon>Actinopterygii</taxon>
        <taxon>Neopterygii</taxon>
        <taxon>Teleostei</taxon>
        <taxon>Anguilliformes</taxon>
        <taxon>Synaphobranchidae</taxon>
        <taxon>Synaphobranchus</taxon>
    </lineage>
</organism>
<sequence length="132" mass="14185">MWLGMELMGYWFSEQRANYGAANTTAIAHNIKDAGTDRAPWKLSPLLNDSQMLLPPGERRGRAAPERAAGLTWREYETSSTAPEPDGSRLGRSGGTPSLASANSAVLPNLSPVTPVLLFSLLTADLSLNKLC</sequence>
<dbReference type="EMBL" id="JAINUF010000004">
    <property type="protein sequence ID" value="KAJ8362629.1"/>
    <property type="molecule type" value="Genomic_DNA"/>
</dbReference>
<proteinExistence type="predicted"/>
<evidence type="ECO:0000256" key="1">
    <source>
        <dbReference type="SAM" id="MobiDB-lite"/>
    </source>
</evidence>
<evidence type="ECO:0000313" key="3">
    <source>
        <dbReference type="Proteomes" id="UP001152622"/>
    </source>
</evidence>
<keyword evidence="3" id="KW-1185">Reference proteome</keyword>